<dbReference type="RefSeq" id="WP_079566877.1">
    <property type="nucleotide sequence ID" value="NZ_LT670818.1"/>
</dbReference>
<name>A0A1M5L7G3_9BRAD</name>
<evidence type="ECO:0000313" key="2">
    <source>
        <dbReference type="Proteomes" id="UP000190675"/>
    </source>
</evidence>
<dbReference type="AlphaFoldDB" id="A0A1M5L7G3"/>
<organism evidence="1 2">
    <name type="scientific">Bradyrhizobium erythrophlei</name>
    <dbReference type="NCBI Taxonomy" id="1437360"/>
    <lineage>
        <taxon>Bacteria</taxon>
        <taxon>Pseudomonadati</taxon>
        <taxon>Pseudomonadota</taxon>
        <taxon>Alphaproteobacteria</taxon>
        <taxon>Hyphomicrobiales</taxon>
        <taxon>Nitrobacteraceae</taxon>
        <taxon>Bradyrhizobium</taxon>
    </lineage>
</organism>
<gene>
    <name evidence="1" type="ORF">SAMN05444169_3310</name>
</gene>
<evidence type="ECO:0000313" key="1">
    <source>
        <dbReference type="EMBL" id="SHG60968.1"/>
    </source>
</evidence>
<accession>A0A1M5L7G3</accession>
<dbReference type="EMBL" id="LT670818">
    <property type="protein sequence ID" value="SHG60968.1"/>
    <property type="molecule type" value="Genomic_DNA"/>
</dbReference>
<protein>
    <submittedName>
        <fullName evidence="1">Uncharacterized protein</fullName>
    </submittedName>
</protein>
<reference evidence="1 2" key="1">
    <citation type="submission" date="2016-11" db="EMBL/GenBank/DDBJ databases">
        <authorList>
            <person name="Jaros S."/>
            <person name="Januszkiewicz K."/>
            <person name="Wedrychowicz H."/>
        </authorList>
    </citation>
    <scope>NUCLEOTIDE SEQUENCE [LARGE SCALE GENOMIC DNA]</scope>
    <source>
        <strain evidence="1 2">GAS242</strain>
    </source>
</reference>
<dbReference type="Proteomes" id="UP000190675">
    <property type="component" value="Chromosome I"/>
</dbReference>
<proteinExistence type="predicted"/>
<sequence>MTEQRPLLDQVFILRFWRESADAGEHVRWRALVRNINTRRRDVVDDVQRAFAIVASNLNAAAGEHEGPEHFDVEPLTPEH</sequence>
<dbReference type="OrthoDB" id="8256066at2"/>